<dbReference type="AlphaFoldDB" id="R8BM59"/>
<keyword evidence="2" id="KW-1185">Reference proteome</keyword>
<evidence type="ECO:0000313" key="1">
    <source>
        <dbReference type="EMBL" id="EOO00439.1"/>
    </source>
</evidence>
<dbReference type="RefSeq" id="XP_007914863.1">
    <property type="nucleotide sequence ID" value="XM_007916672.1"/>
</dbReference>
<dbReference type="Proteomes" id="UP000014074">
    <property type="component" value="Unassembled WGS sequence"/>
</dbReference>
<dbReference type="HOGENOM" id="CLU_070617_0_0_1"/>
<evidence type="ECO:0000313" key="2">
    <source>
        <dbReference type="Proteomes" id="UP000014074"/>
    </source>
</evidence>
<accession>R8BM59</accession>
<protein>
    <submittedName>
        <fullName evidence="1">Uncharacterized protein</fullName>
    </submittedName>
</protein>
<reference evidence="2" key="1">
    <citation type="journal article" date="2013" name="Genome Announc.">
        <title>Draft genome sequence of the ascomycete Phaeoacremonium aleophilum strain UCR-PA7, a causal agent of the esca disease complex in grapevines.</title>
        <authorList>
            <person name="Blanco-Ulate B."/>
            <person name="Rolshausen P."/>
            <person name="Cantu D."/>
        </authorList>
    </citation>
    <scope>NUCLEOTIDE SEQUENCE [LARGE SCALE GENOMIC DNA]</scope>
    <source>
        <strain evidence="2">UCR-PA7</strain>
    </source>
</reference>
<dbReference type="eggNOG" id="ENOG502T4JZ">
    <property type="taxonomic scope" value="Eukaryota"/>
</dbReference>
<name>R8BM59_PHAM7</name>
<dbReference type="GeneID" id="19324541"/>
<dbReference type="PANTHER" id="PTHR35895">
    <property type="entry name" value="CHROMOSOME 16, WHOLE GENOME SHOTGUN SEQUENCE"/>
    <property type="match status" value="1"/>
</dbReference>
<gene>
    <name evidence="1" type="ORF">UCRPA7_4121</name>
</gene>
<dbReference type="InterPro" id="IPR022185">
    <property type="entry name" value="DUF3712"/>
</dbReference>
<dbReference type="GO" id="GO:0000329">
    <property type="term" value="C:fungal-type vacuole membrane"/>
    <property type="evidence" value="ECO:0007669"/>
    <property type="project" value="InterPro"/>
</dbReference>
<dbReference type="OrthoDB" id="10039566at2759"/>
<dbReference type="KEGG" id="tmn:UCRPA7_4121"/>
<dbReference type="PANTHER" id="PTHR35895:SF3">
    <property type="entry name" value="PRE-RRNA PROCESSING PROTEIN"/>
    <property type="match status" value="1"/>
</dbReference>
<proteinExistence type="predicted"/>
<dbReference type="InterPro" id="IPR046368">
    <property type="entry name" value="Tag1"/>
</dbReference>
<dbReference type="EMBL" id="KB933094">
    <property type="protein sequence ID" value="EOO00439.1"/>
    <property type="molecule type" value="Genomic_DNA"/>
</dbReference>
<dbReference type="Pfam" id="PF12505">
    <property type="entry name" value="DUF3712"/>
    <property type="match status" value="1"/>
</dbReference>
<organism evidence="1 2">
    <name type="scientific">Phaeoacremonium minimum (strain UCR-PA7)</name>
    <name type="common">Esca disease fungus</name>
    <name type="synonym">Togninia minima</name>
    <dbReference type="NCBI Taxonomy" id="1286976"/>
    <lineage>
        <taxon>Eukaryota</taxon>
        <taxon>Fungi</taxon>
        <taxon>Dikarya</taxon>
        <taxon>Ascomycota</taxon>
        <taxon>Pezizomycotina</taxon>
        <taxon>Sordariomycetes</taxon>
        <taxon>Sordariomycetidae</taxon>
        <taxon>Togniniales</taxon>
        <taxon>Togniniaceae</taxon>
        <taxon>Phaeoacremonium</taxon>
    </lineage>
</organism>
<sequence>MNSVVKAILDRSTLKVSLIRISNATEDTFDVSIESRVEKTGFVGATISEMEVDMVFRGVCFGKLQLPEVQTRSSGADVNFYNQRVKILDMNAFKAFVEALMLEDSLVLSLKQGHCSIRALGLTSNVVYNKDVQLRGMKGPRVALAETTATTNTMKVSNPSPLEIDHGISMFDIVNEKGEVAAELKGRLCIVRGDFDSQMDISFNKGASVEGRAQLVGRGTSCQNWTNDTLKFIHTEVDVNPVFSSFL</sequence>